<name>A0ABP0GHH3_CLALP</name>
<evidence type="ECO:0000256" key="1">
    <source>
        <dbReference type="SAM" id="MobiDB-lite"/>
    </source>
</evidence>
<dbReference type="EMBL" id="CAWYQH010000119">
    <property type="protein sequence ID" value="CAK8691220.1"/>
    <property type="molecule type" value="Genomic_DNA"/>
</dbReference>
<accession>A0ABP0GHH3</accession>
<protein>
    <submittedName>
        <fullName evidence="2">Uncharacterized protein</fullName>
    </submittedName>
</protein>
<comment type="caution">
    <text evidence="2">The sequence shown here is derived from an EMBL/GenBank/DDBJ whole genome shotgun (WGS) entry which is preliminary data.</text>
</comment>
<feature type="compositionally biased region" description="Polar residues" evidence="1">
    <location>
        <begin position="1"/>
        <end position="23"/>
    </location>
</feature>
<feature type="region of interest" description="Disordered" evidence="1">
    <location>
        <begin position="1"/>
        <end position="131"/>
    </location>
</feature>
<sequence>MCDNSSKQDTSGNTTSETQNHLGSDSKKSEPVTAGNGQFVRDLGIAKAGLKKTDLPPPTTNPLRSAEDDKYFGGWILGGRRRFSSSSSYDSLDDDDTSWEDSNNSKKDISPPNGESVRPGDKVTTRTNTKP</sequence>
<evidence type="ECO:0000313" key="2">
    <source>
        <dbReference type="EMBL" id="CAK8691220.1"/>
    </source>
</evidence>
<evidence type="ECO:0000313" key="3">
    <source>
        <dbReference type="Proteomes" id="UP001642483"/>
    </source>
</evidence>
<reference evidence="2 3" key="1">
    <citation type="submission" date="2024-02" db="EMBL/GenBank/DDBJ databases">
        <authorList>
            <person name="Daric V."/>
            <person name="Darras S."/>
        </authorList>
    </citation>
    <scope>NUCLEOTIDE SEQUENCE [LARGE SCALE GENOMIC DNA]</scope>
</reference>
<organism evidence="2 3">
    <name type="scientific">Clavelina lepadiformis</name>
    <name type="common">Light-bulb sea squirt</name>
    <name type="synonym">Ascidia lepadiformis</name>
    <dbReference type="NCBI Taxonomy" id="159417"/>
    <lineage>
        <taxon>Eukaryota</taxon>
        <taxon>Metazoa</taxon>
        <taxon>Chordata</taxon>
        <taxon>Tunicata</taxon>
        <taxon>Ascidiacea</taxon>
        <taxon>Aplousobranchia</taxon>
        <taxon>Clavelinidae</taxon>
        <taxon>Clavelina</taxon>
    </lineage>
</organism>
<proteinExistence type="predicted"/>
<dbReference type="Proteomes" id="UP001642483">
    <property type="component" value="Unassembled WGS sequence"/>
</dbReference>
<keyword evidence="3" id="KW-1185">Reference proteome</keyword>
<gene>
    <name evidence="2" type="ORF">CVLEPA_LOCUS23803</name>
</gene>